<evidence type="ECO:0000313" key="6">
    <source>
        <dbReference type="EMBL" id="ELR14951.1"/>
    </source>
</evidence>
<gene>
    <name evidence="6" type="ORF">ACA1_051940</name>
</gene>
<dbReference type="KEGG" id="acan:ACA1_051940"/>
<dbReference type="Proteomes" id="UP000011083">
    <property type="component" value="Unassembled WGS sequence"/>
</dbReference>
<evidence type="ECO:0000256" key="1">
    <source>
        <dbReference type="ARBA" id="ARBA00009191"/>
    </source>
</evidence>
<reference evidence="6 7" key="1">
    <citation type="journal article" date="2013" name="Genome Biol.">
        <title>Genome of Acanthamoeba castellanii highlights extensive lateral gene transfer and early evolution of tyrosine kinase signaling.</title>
        <authorList>
            <person name="Clarke M."/>
            <person name="Lohan A.J."/>
            <person name="Liu B."/>
            <person name="Lagkouvardos I."/>
            <person name="Roy S."/>
            <person name="Zafar N."/>
            <person name="Bertelli C."/>
            <person name="Schilde C."/>
            <person name="Kianianmomeni A."/>
            <person name="Burglin T.R."/>
            <person name="Frech C."/>
            <person name="Turcotte B."/>
            <person name="Kopec K.O."/>
            <person name="Synnott J.M."/>
            <person name="Choo C."/>
            <person name="Paponov I."/>
            <person name="Finkler A."/>
            <person name="Soon Heng Tan C."/>
            <person name="Hutchins A.P."/>
            <person name="Weinmeier T."/>
            <person name="Rattei T."/>
            <person name="Chu J.S."/>
            <person name="Gimenez G."/>
            <person name="Irimia M."/>
            <person name="Rigden D.J."/>
            <person name="Fitzpatrick D.A."/>
            <person name="Lorenzo-Morales J."/>
            <person name="Bateman A."/>
            <person name="Chiu C.H."/>
            <person name="Tang P."/>
            <person name="Hegemann P."/>
            <person name="Fromm H."/>
            <person name="Raoult D."/>
            <person name="Greub G."/>
            <person name="Miranda-Saavedra D."/>
            <person name="Chen N."/>
            <person name="Nash P."/>
            <person name="Ginger M.L."/>
            <person name="Horn M."/>
            <person name="Schaap P."/>
            <person name="Caler L."/>
            <person name="Loftus B."/>
        </authorList>
    </citation>
    <scope>NUCLEOTIDE SEQUENCE [LARGE SCALE GENOMIC DNA]</scope>
    <source>
        <strain evidence="6 7">Neff</strain>
    </source>
</reference>
<dbReference type="OMA" id="TFITQMG"/>
<name>L8GS41_ACACF</name>
<proteinExistence type="inferred from homology"/>
<comment type="similarity">
    <text evidence="1">Belongs to the strictosidine synthase family.</text>
</comment>
<dbReference type="STRING" id="1257118.L8GS41"/>
<evidence type="ECO:0000256" key="4">
    <source>
        <dbReference type="SAM" id="SignalP"/>
    </source>
</evidence>
<dbReference type="OrthoDB" id="5307922at2759"/>
<dbReference type="Gene3D" id="2.120.10.30">
    <property type="entry name" value="TolB, C-terminal domain"/>
    <property type="match status" value="1"/>
</dbReference>
<evidence type="ECO:0000256" key="2">
    <source>
        <dbReference type="ARBA" id="ARBA00022553"/>
    </source>
</evidence>
<dbReference type="PANTHER" id="PTHR10426">
    <property type="entry name" value="STRICTOSIDINE SYNTHASE-RELATED"/>
    <property type="match status" value="1"/>
</dbReference>
<organism evidence="6 7">
    <name type="scientific">Acanthamoeba castellanii (strain ATCC 30010 / Neff)</name>
    <dbReference type="NCBI Taxonomy" id="1257118"/>
    <lineage>
        <taxon>Eukaryota</taxon>
        <taxon>Amoebozoa</taxon>
        <taxon>Discosea</taxon>
        <taxon>Longamoebia</taxon>
        <taxon>Centramoebida</taxon>
        <taxon>Acanthamoebidae</taxon>
        <taxon>Acanthamoeba</taxon>
    </lineage>
</organism>
<keyword evidence="2" id="KW-0597">Phosphoprotein</keyword>
<dbReference type="Pfam" id="PF03088">
    <property type="entry name" value="Str_synth"/>
    <property type="match status" value="1"/>
</dbReference>
<keyword evidence="4" id="KW-0732">Signal</keyword>
<evidence type="ECO:0000259" key="5">
    <source>
        <dbReference type="Pfam" id="PF03088"/>
    </source>
</evidence>
<dbReference type="EMBL" id="KB008040">
    <property type="protein sequence ID" value="ELR14951.1"/>
    <property type="molecule type" value="Genomic_DNA"/>
</dbReference>
<dbReference type="SUPFAM" id="SSF63829">
    <property type="entry name" value="Calcium-dependent phosphotriesterase"/>
    <property type="match status" value="1"/>
</dbReference>
<protein>
    <submittedName>
        <fullName evidence="6">Strictosidine synthase subfamily protein</fullName>
    </submittedName>
</protein>
<dbReference type="GO" id="GO:0016787">
    <property type="term" value="F:hydrolase activity"/>
    <property type="evidence" value="ECO:0007669"/>
    <property type="project" value="TreeGrafter"/>
</dbReference>
<accession>L8GS41</accession>
<feature type="chain" id="PRO_5003990024" evidence="4">
    <location>
        <begin position="22"/>
        <end position="389"/>
    </location>
</feature>
<keyword evidence="7" id="KW-1185">Reference proteome</keyword>
<dbReference type="InterPro" id="IPR011042">
    <property type="entry name" value="6-blade_b-propeller_TolB-like"/>
</dbReference>
<dbReference type="GeneID" id="14915553"/>
<dbReference type="Pfam" id="PF20067">
    <property type="entry name" value="SSL_N"/>
    <property type="match status" value="1"/>
</dbReference>
<sequence length="389" mass="43668">MSAGFWRAAVVVGVALALWAAFEWGVPRQGSLVELPPLPALRPNQRLAQAQHLFPNDWIGPESFAFDEQDRMYAGLADGRIVRWDGASERYELFARTGEDLPECGTYEARRATPTHQYTLEGRSAADTRWCAEPRCGRPLGMKFDAHKRLIVADAYQGLLSFSPAGDERRVLVAGSELTFPNDMAVLPGEEGTLLFTDSTHKHRRRDVMLEVLDMGGNGRLLAYHPANGSLEVVLADLHFPNGVCLHADGDSLLINELTLFRVIRYYFRGSKRGQVEVFADNLPGTPDNIRRMHSTGHYLIGVGAKRTQPFALLNSLSPYPRLRDLVAFLLPRRWASWLDENGKVLEGYHDPAGRTAWISEAEEWKGHLYMGSFTNPFLARIKIDDEQH</sequence>
<dbReference type="RefSeq" id="XP_004336964.1">
    <property type="nucleotide sequence ID" value="XM_004336916.1"/>
</dbReference>
<keyword evidence="3" id="KW-0325">Glycoprotein</keyword>
<dbReference type="AlphaFoldDB" id="L8GS41"/>
<feature type="domain" description="Strictosidine synthase conserved region" evidence="5">
    <location>
        <begin position="184"/>
        <end position="270"/>
    </location>
</feature>
<evidence type="ECO:0000256" key="3">
    <source>
        <dbReference type="ARBA" id="ARBA00023180"/>
    </source>
</evidence>
<dbReference type="PANTHER" id="PTHR10426:SF88">
    <property type="entry name" value="ADIPOCYTE PLASMA MEMBRANE-ASSOCIATED PROTEIN HEMOMUCIN-RELATED"/>
    <property type="match status" value="1"/>
</dbReference>
<dbReference type="VEuPathDB" id="AmoebaDB:ACA1_051940"/>
<feature type="signal peptide" evidence="4">
    <location>
        <begin position="1"/>
        <end position="21"/>
    </location>
</feature>
<dbReference type="InterPro" id="IPR018119">
    <property type="entry name" value="Strictosidine_synth_cons-reg"/>
</dbReference>
<evidence type="ECO:0000313" key="7">
    <source>
        <dbReference type="Proteomes" id="UP000011083"/>
    </source>
</evidence>
<dbReference type="GO" id="GO:0012505">
    <property type="term" value="C:endomembrane system"/>
    <property type="evidence" value="ECO:0007669"/>
    <property type="project" value="TreeGrafter"/>
</dbReference>